<reference evidence="2" key="1">
    <citation type="journal article" date="2019" name="Int. J. Syst. Evol. Microbiol.">
        <title>The Global Catalogue of Microorganisms (GCM) 10K type strain sequencing project: providing services to taxonomists for standard genome sequencing and annotation.</title>
        <authorList>
            <consortium name="The Broad Institute Genomics Platform"/>
            <consortium name="The Broad Institute Genome Sequencing Center for Infectious Disease"/>
            <person name="Wu L."/>
            <person name="Ma J."/>
        </authorList>
    </citation>
    <scope>NUCLEOTIDE SEQUENCE [LARGE SCALE GENOMIC DNA]</scope>
    <source>
        <strain evidence="2">CGMCC 1.12791</strain>
    </source>
</reference>
<accession>A0ABQ3HGQ5</accession>
<sequence>MDTPEALSVGEDYMVLSSAKFELSAGAVEPAAIDVTERVGLDLILPIASILPLERRVQWHQQLELPRRVLETFADNAEDIAVVLTAGGVVERLLGRLPKVGRFAKKLHPVVVRAVERTGQELREANARARADQDFVTATVTQLKLDLEKGVEERLLLRRK</sequence>
<dbReference type="Proteomes" id="UP000597341">
    <property type="component" value="Unassembled WGS sequence"/>
</dbReference>
<comment type="caution">
    <text evidence="1">The sequence shown here is derived from an EMBL/GenBank/DDBJ whole genome shotgun (WGS) entry which is preliminary data.</text>
</comment>
<evidence type="ECO:0000313" key="2">
    <source>
        <dbReference type="Proteomes" id="UP000597341"/>
    </source>
</evidence>
<proteinExistence type="predicted"/>
<protein>
    <submittedName>
        <fullName evidence="1">Uncharacterized protein</fullName>
    </submittedName>
</protein>
<keyword evidence="2" id="KW-1185">Reference proteome</keyword>
<gene>
    <name evidence="1" type="ORF">GCM10011376_13460</name>
</gene>
<dbReference type="EMBL" id="BNAD01000002">
    <property type="protein sequence ID" value="GHE16736.1"/>
    <property type="molecule type" value="Genomic_DNA"/>
</dbReference>
<evidence type="ECO:0000313" key="1">
    <source>
        <dbReference type="EMBL" id="GHE16736.1"/>
    </source>
</evidence>
<name>A0ABQ3HGQ5_9ACTN</name>
<organism evidence="1 2">
    <name type="scientific">Nocardioides flavus</name>
    <name type="common">ex Wang et al. 2016</name>
    <dbReference type="NCBI Taxonomy" id="2058780"/>
    <lineage>
        <taxon>Bacteria</taxon>
        <taxon>Bacillati</taxon>
        <taxon>Actinomycetota</taxon>
        <taxon>Actinomycetes</taxon>
        <taxon>Propionibacteriales</taxon>
        <taxon>Nocardioidaceae</taxon>
        <taxon>Nocardioides</taxon>
    </lineage>
</organism>
<dbReference type="RefSeq" id="WP_191278612.1">
    <property type="nucleotide sequence ID" value="NZ_BNAD01000002.1"/>
</dbReference>